<organism evidence="2 3">
    <name type="scientific">Orbilia brochopaga</name>
    <dbReference type="NCBI Taxonomy" id="3140254"/>
    <lineage>
        <taxon>Eukaryota</taxon>
        <taxon>Fungi</taxon>
        <taxon>Dikarya</taxon>
        <taxon>Ascomycota</taxon>
        <taxon>Pezizomycotina</taxon>
        <taxon>Orbiliomycetes</taxon>
        <taxon>Orbiliales</taxon>
        <taxon>Orbiliaceae</taxon>
        <taxon>Orbilia</taxon>
    </lineage>
</organism>
<sequence length="180" mass="19978">MLTSSKDILDAWKEEASRCGKIGKLTGGVALGACAFAGTALMSGRPFMSVAVLAPLCIAVVTAFVGYFVFWRSCGAADQEAKKLKESSTQFEALWRVARDLLIYLGYVCYGSGLDSIDKTASPEEWNELKKLCDKYKISGDVQTDSTEYQAIIDSTKKVIRDYLDNMKEDKTFQRFFKDV</sequence>
<feature type="transmembrane region" description="Helical" evidence="1">
    <location>
        <begin position="22"/>
        <end position="41"/>
    </location>
</feature>
<keyword evidence="1" id="KW-1133">Transmembrane helix</keyword>
<accession>A0AAV9V0E8</accession>
<comment type="caution">
    <text evidence="2">The sequence shown here is derived from an EMBL/GenBank/DDBJ whole genome shotgun (WGS) entry which is preliminary data.</text>
</comment>
<name>A0AAV9V0E8_9PEZI</name>
<gene>
    <name evidence="2" type="ORF">TWF696_005031</name>
</gene>
<evidence type="ECO:0000256" key="1">
    <source>
        <dbReference type="SAM" id="Phobius"/>
    </source>
</evidence>
<keyword evidence="1" id="KW-0812">Transmembrane</keyword>
<evidence type="ECO:0000313" key="3">
    <source>
        <dbReference type="Proteomes" id="UP001375240"/>
    </source>
</evidence>
<protein>
    <submittedName>
        <fullName evidence="2">Uncharacterized protein</fullName>
    </submittedName>
</protein>
<evidence type="ECO:0000313" key="2">
    <source>
        <dbReference type="EMBL" id="KAK6353040.1"/>
    </source>
</evidence>
<keyword evidence="3" id="KW-1185">Reference proteome</keyword>
<proteinExistence type="predicted"/>
<dbReference type="Proteomes" id="UP001375240">
    <property type="component" value="Unassembled WGS sequence"/>
</dbReference>
<reference evidence="2 3" key="1">
    <citation type="submission" date="2019-10" db="EMBL/GenBank/DDBJ databases">
        <authorList>
            <person name="Palmer J.M."/>
        </authorList>
    </citation>
    <scope>NUCLEOTIDE SEQUENCE [LARGE SCALE GENOMIC DNA]</scope>
    <source>
        <strain evidence="2 3">TWF696</strain>
    </source>
</reference>
<dbReference type="EMBL" id="JAVHNQ010000003">
    <property type="protein sequence ID" value="KAK6353040.1"/>
    <property type="molecule type" value="Genomic_DNA"/>
</dbReference>
<feature type="transmembrane region" description="Helical" evidence="1">
    <location>
        <begin position="47"/>
        <end position="70"/>
    </location>
</feature>
<dbReference type="AlphaFoldDB" id="A0AAV9V0E8"/>
<keyword evidence="1" id="KW-0472">Membrane</keyword>